<feature type="transmembrane region" description="Helical" evidence="1">
    <location>
        <begin position="17"/>
        <end position="38"/>
    </location>
</feature>
<organism evidence="2 3">
    <name type="scientific">Crateriforma conspicua</name>
    <dbReference type="NCBI Taxonomy" id="2527996"/>
    <lineage>
        <taxon>Bacteria</taxon>
        <taxon>Pseudomonadati</taxon>
        <taxon>Planctomycetota</taxon>
        <taxon>Planctomycetia</taxon>
        <taxon>Planctomycetales</taxon>
        <taxon>Planctomycetaceae</taxon>
        <taxon>Crateriforma</taxon>
    </lineage>
</organism>
<feature type="transmembrane region" description="Helical" evidence="1">
    <location>
        <begin position="87"/>
        <end position="110"/>
    </location>
</feature>
<proteinExistence type="predicted"/>
<dbReference type="RefSeq" id="WP_145299694.1">
    <property type="nucleotide sequence ID" value="NZ_CP036319.1"/>
</dbReference>
<feature type="transmembrane region" description="Helical" evidence="1">
    <location>
        <begin position="122"/>
        <end position="144"/>
    </location>
</feature>
<keyword evidence="1" id="KW-0812">Transmembrane</keyword>
<dbReference type="AlphaFoldDB" id="A0A5C5Y4G4"/>
<keyword evidence="1" id="KW-0472">Membrane</keyword>
<evidence type="ECO:0008006" key="4">
    <source>
        <dbReference type="Google" id="ProtNLM"/>
    </source>
</evidence>
<keyword evidence="3" id="KW-1185">Reference proteome</keyword>
<feature type="transmembrane region" description="Helical" evidence="1">
    <location>
        <begin position="50"/>
        <end position="75"/>
    </location>
</feature>
<evidence type="ECO:0000313" key="2">
    <source>
        <dbReference type="EMBL" id="TWT69623.1"/>
    </source>
</evidence>
<dbReference type="Proteomes" id="UP000317238">
    <property type="component" value="Unassembled WGS sequence"/>
</dbReference>
<keyword evidence="1" id="KW-1133">Transmembrane helix</keyword>
<name>A0A5C5Y4G4_9PLAN</name>
<gene>
    <name evidence="2" type="ORF">Pan14r_19120</name>
</gene>
<evidence type="ECO:0000313" key="3">
    <source>
        <dbReference type="Proteomes" id="UP000317238"/>
    </source>
</evidence>
<accession>A0A5C5Y4G4</accession>
<evidence type="ECO:0000256" key="1">
    <source>
        <dbReference type="SAM" id="Phobius"/>
    </source>
</evidence>
<reference evidence="2 3" key="1">
    <citation type="submission" date="2019-02" db="EMBL/GenBank/DDBJ databases">
        <title>Deep-cultivation of Planctomycetes and their phenomic and genomic characterization uncovers novel biology.</title>
        <authorList>
            <person name="Wiegand S."/>
            <person name="Jogler M."/>
            <person name="Boedeker C."/>
            <person name="Pinto D."/>
            <person name="Vollmers J."/>
            <person name="Rivas-Marin E."/>
            <person name="Kohn T."/>
            <person name="Peeters S.H."/>
            <person name="Heuer A."/>
            <person name="Rast P."/>
            <person name="Oberbeckmann S."/>
            <person name="Bunk B."/>
            <person name="Jeske O."/>
            <person name="Meyerdierks A."/>
            <person name="Storesund J.E."/>
            <person name="Kallscheuer N."/>
            <person name="Luecker S."/>
            <person name="Lage O.M."/>
            <person name="Pohl T."/>
            <person name="Merkel B.J."/>
            <person name="Hornburger P."/>
            <person name="Mueller R.-W."/>
            <person name="Bruemmer F."/>
            <person name="Labrenz M."/>
            <person name="Spormann A.M."/>
            <person name="Op Den Camp H."/>
            <person name="Overmann J."/>
            <person name="Amann R."/>
            <person name="Jetten M.S.M."/>
            <person name="Mascher T."/>
            <person name="Medema M.H."/>
            <person name="Devos D.P."/>
            <person name="Kaster A.-K."/>
            <person name="Ovreas L."/>
            <person name="Rohde M."/>
            <person name="Galperin M.Y."/>
            <person name="Jogler C."/>
        </authorList>
    </citation>
    <scope>NUCLEOTIDE SEQUENCE [LARGE SCALE GENOMIC DNA]</scope>
    <source>
        <strain evidence="2 3">Pan14r</strain>
    </source>
</reference>
<comment type="caution">
    <text evidence="2">The sequence shown here is derived from an EMBL/GenBank/DDBJ whole genome shotgun (WGS) entry which is preliminary data.</text>
</comment>
<dbReference type="EMBL" id="SJPL01000001">
    <property type="protein sequence ID" value="TWT69623.1"/>
    <property type="molecule type" value="Genomic_DNA"/>
</dbReference>
<sequence>MNTPPQFQARQVMQSRLVTIIAFAVAAVVILLTITSLPSLSSDHLGGSMLMAHMAASGALVFGLPLLAVVGFSKMVHPTTSNRRQRFGFWLVLITGWVTIATVFACMLPMFGTEAMHELMWIHGIAGFAMVPAAAVLCFGLVWIRKESNRSSNPG</sequence>
<protein>
    <recommendedName>
        <fullName evidence="4">DUF4405 domain-containing protein</fullName>
    </recommendedName>
</protein>
<dbReference type="OrthoDB" id="279517at2"/>